<feature type="transmembrane region" description="Helical" evidence="6">
    <location>
        <begin position="290"/>
        <end position="308"/>
    </location>
</feature>
<evidence type="ECO:0000256" key="3">
    <source>
        <dbReference type="ARBA" id="ARBA00022692"/>
    </source>
</evidence>
<gene>
    <name evidence="8" type="ORF">HMPREF1630_01680</name>
</gene>
<feature type="transmembrane region" description="Helical" evidence="6">
    <location>
        <begin position="348"/>
        <end position="371"/>
    </location>
</feature>
<feature type="transmembrane region" description="Helical" evidence="6">
    <location>
        <begin position="314"/>
        <end position="336"/>
    </location>
</feature>
<dbReference type="RefSeq" id="WP_004829261.1">
    <property type="nucleotide sequence ID" value="NZ_JRMW01000019.1"/>
</dbReference>
<keyword evidence="2" id="KW-0813">Transport</keyword>
<dbReference type="PANTHER" id="PTHR11360">
    <property type="entry name" value="MONOCARBOXYLATE TRANSPORTER"/>
    <property type="match status" value="1"/>
</dbReference>
<dbReference type="Gene3D" id="1.20.1250.20">
    <property type="entry name" value="MFS general substrate transporter like domains"/>
    <property type="match status" value="2"/>
</dbReference>
<reference evidence="8 9" key="1">
    <citation type="submission" date="2014-07" db="EMBL/GenBank/DDBJ databases">
        <authorList>
            <person name="McCorrison J."/>
            <person name="Sanka R."/>
            <person name="Torralba M."/>
            <person name="Gillis M."/>
            <person name="Haft D.H."/>
            <person name="Methe B."/>
            <person name="Sutton G."/>
            <person name="Nelson K.E."/>
        </authorList>
    </citation>
    <scope>NUCLEOTIDE SEQUENCE [LARGE SCALE GENOMIC DNA]</scope>
    <source>
        <strain evidence="8 9">S7-1-13</strain>
    </source>
</reference>
<evidence type="ECO:0000313" key="9">
    <source>
        <dbReference type="Proteomes" id="UP000029579"/>
    </source>
</evidence>
<dbReference type="PANTHER" id="PTHR11360:SF284">
    <property type="entry name" value="EG:103B4.3 PROTEIN-RELATED"/>
    <property type="match status" value="1"/>
</dbReference>
<dbReference type="GO" id="GO:0022857">
    <property type="term" value="F:transmembrane transporter activity"/>
    <property type="evidence" value="ECO:0007669"/>
    <property type="project" value="InterPro"/>
</dbReference>
<dbReference type="PROSITE" id="PS50850">
    <property type="entry name" value="MFS"/>
    <property type="match status" value="1"/>
</dbReference>
<dbReference type="InterPro" id="IPR011701">
    <property type="entry name" value="MFS"/>
</dbReference>
<feature type="transmembrane region" description="Helical" evidence="6">
    <location>
        <begin position="225"/>
        <end position="247"/>
    </location>
</feature>
<dbReference type="InterPro" id="IPR020846">
    <property type="entry name" value="MFS_dom"/>
</dbReference>
<dbReference type="EMBL" id="JRMW01000019">
    <property type="protein sequence ID" value="KGF05142.1"/>
    <property type="molecule type" value="Genomic_DNA"/>
</dbReference>
<keyword evidence="5 6" id="KW-0472">Membrane</keyword>
<feature type="domain" description="Major facilitator superfamily (MFS) profile" evidence="7">
    <location>
        <begin position="12"/>
        <end position="403"/>
    </location>
</feature>
<comment type="caution">
    <text evidence="8">The sequence shown here is derived from an EMBL/GenBank/DDBJ whole genome shotgun (WGS) entry which is preliminary data.</text>
</comment>
<evidence type="ECO:0000256" key="2">
    <source>
        <dbReference type="ARBA" id="ARBA00022448"/>
    </source>
</evidence>
<organism evidence="8 9">
    <name type="scientific">Anaerococcus lactolyticus S7-1-13</name>
    <dbReference type="NCBI Taxonomy" id="1284686"/>
    <lineage>
        <taxon>Bacteria</taxon>
        <taxon>Bacillati</taxon>
        <taxon>Bacillota</taxon>
        <taxon>Tissierellia</taxon>
        <taxon>Tissierellales</taxon>
        <taxon>Peptoniphilaceae</taxon>
        <taxon>Anaerococcus</taxon>
    </lineage>
</organism>
<evidence type="ECO:0000259" key="7">
    <source>
        <dbReference type="PROSITE" id="PS50850"/>
    </source>
</evidence>
<dbReference type="GO" id="GO:0005886">
    <property type="term" value="C:plasma membrane"/>
    <property type="evidence" value="ECO:0007669"/>
    <property type="project" value="UniProtKB-SubCell"/>
</dbReference>
<comment type="subcellular location">
    <subcellularLocation>
        <location evidence="1">Cell membrane</location>
        <topology evidence="1">Multi-pass membrane protein</topology>
    </subcellularLocation>
</comment>
<proteinExistence type="predicted"/>
<feature type="transmembrane region" description="Helical" evidence="6">
    <location>
        <begin position="44"/>
        <end position="66"/>
    </location>
</feature>
<accession>A0A095YEZ6</accession>
<protein>
    <recommendedName>
        <fullName evidence="7">Major facilitator superfamily (MFS) profile domain-containing protein</fullName>
    </recommendedName>
</protein>
<dbReference type="SUPFAM" id="SSF103473">
    <property type="entry name" value="MFS general substrate transporter"/>
    <property type="match status" value="1"/>
</dbReference>
<dbReference type="InterPro" id="IPR050327">
    <property type="entry name" value="Proton-linked_MCT"/>
</dbReference>
<feature type="transmembrane region" description="Helical" evidence="6">
    <location>
        <begin position="168"/>
        <end position="188"/>
    </location>
</feature>
<dbReference type="eggNOG" id="COG2807">
    <property type="taxonomic scope" value="Bacteria"/>
</dbReference>
<keyword evidence="4 6" id="KW-1133">Transmembrane helix</keyword>
<feature type="transmembrane region" description="Helical" evidence="6">
    <location>
        <begin position="135"/>
        <end position="156"/>
    </location>
</feature>
<dbReference type="Pfam" id="PF07690">
    <property type="entry name" value="MFS_1"/>
    <property type="match status" value="1"/>
</dbReference>
<feature type="transmembrane region" description="Helical" evidence="6">
    <location>
        <begin position="101"/>
        <end position="128"/>
    </location>
</feature>
<sequence>MTKNRFYGWINVGLSALIMLLTLGLGNASLSQFLPLIAKDLSVNMSQVTLLVSFSSISIAIFGALIGHAIRKFGHKNLVYIGVFLYSLSILILSFSNSLPLIYLAGVAMGAGISYGTSLTLSTIISAWFIEKRGLALGLVFAASGVGGFIFNPIVARFILSIGYRKTLFIEAITIFIVCIVGAFFIVANPKDKGQKPLGEIGVINENECAEESLNKTDIYRSLPFILLVFSCISFAMAIQPTMYNFFPHYLSLGYDQIFIANLISIVSLVNIAAKLIMGYVNDKFGLIKAISIGFIGYFVCDFIMIVSNSKTSAYLAVIAYGFALTMLVVALPLIVPKVFGMKHYASILGILTAFLTIGSSIGTPLSSLIFDKTGEFKISFIIQAILIVVSYLLFLRAVTYKSNLNKKGK</sequence>
<dbReference type="OrthoDB" id="182417at2"/>
<feature type="transmembrane region" description="Helical" evidence="6">
    <location>
        <begin position="78"/>
        <end position="95"/>
    </location>
</feature>
<name>A0A095YEZ6_9FIRM</name>
<evidence type="ECO:0000256" key="6">
    <source>
        <dbReference type="SAM" id="Phobius"/>
    </source>
</evidence>
<evidence type="ECO:0000256" key="5">
    <source>
        <dbReference type="ARBA" id="ARBA00023136"/>
    </source>
</evidence>
<feature type="transmembrane region" description="Helical" evidence="6">
    <location>
        <begin position="377"/>
        <end position="400"/>
    </location>
</feature>
<dbReference type="Proteomes" id="UP000029579">
    <property type="component" value="Unassembled WGS sequence"/>
</dbReference>
<evidence type="ECO:0000313" key="8">
    <source>
        <dbReference type="EMBL" id="KGF05142.1"/>
    </source>
</evidence>
<dbReference type="AlphaFoldDB" id="A0A095YEZ6"/>
<evidence type="ECO:0000256" key="4">
    <source>
        <dbReference type="ARBA" id="ARBA00022989"/>
    </source>
</evidence>
<keyword evidence="3 6" id="KW-0812">Transmembrane</keyword>
<evidence type="ECO:0000256" key="1">
    <source>
        <dbReference type="ARBA" id="ARBA00004651"/>
    </source>
</evidence>
<feature type="transmembrane region" description="Helical" evidence="6">
    <location>
        <begin position="259"/>
        <end position="278"/>
    </location>
</feature>
<dbReference type="InterPro" id="IPR036259">
    <property type="entry name" value="MFS_trans_sf"/>
</dbReference>